<dbReference type="KEGG" id="loi:92360964"/>
<dbReference type="InterPro" id="IPR051210">
    <property type="entry name" value="Ub_ligase/GEF_domain"/>
</dbReference>
<dbReference type="RefSeq" id="XP_067062333.1">
    <property type="nucleotide sequence ID" value="XM_067207030.1"/>
</dbReference>
<dbReference type="Gene3D" id="2.130.10.30">
    <property type="entry name" value="Regulator of chromosome condensation 1/beta-lactamase-inhibitor protein II"/>
    <property type="match status" value="4"/>
</dbReference>
<reference evidence="7" key="2">
    <citation type="journal article" date="2021" name="Sci. Data">
        <title>Chromosome-scale genome sequencing, assembly and annotation of six genomes from subfamily Leishmaniinae.</title>
        <authorList>
            <person name="Almutairi H."/>
            <person name="Urbaniak M.D."/>
            <person name="Bates M.D."/>
            <person name="Jariyapan N."/>
            <person name="Kwakye-Nuako G."/>
            <person name="Thomaz Soccol V."/>
            <person name="Al-Salem W.S."/>
            <person name="Dillon R.J."/>
            <person name="Bates P.A."/>
            <person name="Gatherer D."/>
        </authorList>
    </citation>
    <scope>NUCLEOTIDE SEQUENCE [LARGE SCALE GENOMIC DNA]</scope>
</reference>
<protein>
    <recommendedName>
        <fullName evidence="5">RCC1-like domain-containing protein</fullName>
    </recommendedName>
</protein>
<feature type="compositionally biased region" description="Pro residues" evidence="3">
    <location>
        <begin position="1665"/>
        <end position="1676"/>
    </location>
</feature>
<dbReference type="InterPro" id="IPR000408">
    <property type="entry name" value="Reg_chr_condens"/>
</dbReference>
<feature type="region of interest" description="Disordered" evidence="3">
    <location>
        <begin position="1634"/>
        <end position="1680"/>
    </location>
</feature>
<feature type="region of interest" description="Disordered" evidence="3">
    <location>
        <begin position="441"/>
        <end position="468"/>
    </location>
</feature>
<evidence type="ECO:0000256" key="3">
    <source>
        <dbReference type="SAM" id="MobiDB-lite"/>
    </source>
</evidence>
<feature type="domain" description="RCC1-like" evidence="5">
    <location>
        <begin position="593"/>
        <end position="918"/>
    </location>
</feature>
<dbReference type="InterPro" id="IPR058923">
    <property type="entry name" value="RCC1-like_dom"/>
</dbReference>
<evidence type="ECO:0000256" key="4">
    <source>
        <dbReference type="SAM" id="Phobius"/>
    </source>
</evidence>
<feature type="region of interest" description="Disordered" evidence="3">
    <location>
        <begin position="1365"/>
        <end position="1429"/>
    </location>
</feature>
<dbReference type="Proteomes" id="UP000674143">
    <property type="component" value="Unassembled WGS sequence"/>
</dbReference>
<dbReference type="InterPro" id="IPR009091">
    <property type="entry name" value="RCC1/BLIP-II"/>
</dbReference>
<evidence type="ECO:0000256" key="1">
    <source>
        <dbReference type="ARBA" id="ARBA00022737"/>
    </source>
</evidence>
<keyword evidence="1" id="KW-0677">Repeat</keyword>
<evidence type="ECO:0000259" key="5">
    <source>
        <dbReference type="Pfam" id="PF25390"/>
    </source>
</evidence>
<dbReference type="Pfam" id="PF00415">
    <property type="entry name" value="RCC1"/>
    <property type="match status" value="1"/>
</dbReference>
<name>A0A836H1Z5_9TRYP</name>
<gene>
    <name evidence="6" type="ORF">LSCM4_05056</name>
</gene>
<feature type="compositionally biased region" description="Polar residues" evidence="3">
    <location>
        <begin position="450"/>
        <end position="468"/>
    </location>
</feature>
<dbReference type="PRINTS" id="PR00633">
    <property type="entry name" value="RCCNDNSATION"/>
</dbReference>
<organism evidence="6 7">
    <name type="scientific">Leishmania orientalis</name>
    <dbReference type="NCBI Taxonomy" id="2249476"/>
    <lineage>
        <taxon>Eukaryota</taxon>
        <taxon>Discoba</taxon>
        <taxon>Euglenozoa</taxon>
        <taxon>Kinetoplastea</taxon>
        <taxon>Metakinetoplastina</taxon>
        <taxon>Trypanosomatida</taxon>
        <taxon>Trypanosomatidae</taxon>
        <taxon>Leishmaniinae</taxon>
        <taxon>Leishmania</taxon>
    </lineage>
</organism>
<feature type="compositionally biased region" description="Low complexity" evidence="3">
    <location>
        <begin position="348"/>
        <end position="360"/>
    </location>
</feature>
<dbReference type="Pfam" id="PF25390">
    <property type="entry name" value="WD40_RLD"/>
    <property type="match status" value="1"/>
</dbReference>
<dbReference type="PANTHER" id="PTHR22870">
    <property type="entry name" value="REGULATOR OF CHROMOSOME CONDENSATION"/>
    <property type="match status" value="1"/>
</dbReference>
<feature type="repeat" description="RCC1" evidence="2">
    <location>
        <begin position="837"/>
        <end position="886"/>
    </location>
</feature>
<keyword evidence="4" id="KW-0812">Transmembrane</keyword>
<dbReference type="EMBL" id="JAFHLR010000026">
    <property type="protein sequence ID" value="KAG5476100.1"/>
    <property type="molecule type" value="Genomic_DNA"/>
</dbReference>
<reference evidence="7" key="1">
    <citation type="journal article" date="2021" name="Microbiol. Resour. Announc.">
        <title>LGAAP: Leishmaniinae Genome Assembly and Annotation Pipeline.</title>
        <authorList>
            <person name="Almutairi H."/>
            <person name="Urbaniak M.D."/>
            <person name="Bates M.D."/>
            <person name="Jariyapan N."/>
            <person name="Kwakye-Nuako G."/>
            <person name="Thomaz-Soccol V."/>
            <person name="Al-Salem W.S."/>
            <person name="Dillon R.J."/>
            <person name="Bates P.A."/>
            <person name="Gatherer D."/>
        </authorList>
    </citation>
    <scope>NUCLEOTIDE SEQUENCE [LARGE SCALE GENOMIC DNA]</scope>
</reference>
<evidence type="ECO:0000256" key="2">
    <source>
        <dbReference type="PROSITE-ProRule" id="PRU00235"/>
    </source>
</evidence>
<evidence type="ECO:0000313" key="7">
    <source>
        <dbReference type="Proteomes" id="UP000674143"/>
    </source>
</evidence>
<comment type="caution">
    <text evidence="6">The sequence shown here is derived from an EMBL/GenBank/DDBJ whole genome shotgun (WGS) entry which is preliminary data.</text>
</comment>
<feature type="compositionally biased region" description="Polar residues" evidence="3">
    <location>
        <begin position="1412"/>
        <end position="1429"/>
    </location>
</feature>
<keyword evidence="4" id="KW-0472">Membrane</keyword>
<dbReference type="PROSITE" id="PS50012">
    <property type="entry name" value="RCC1_3"/>
    <property type="match status" value="7"/>
</dbReference>
<feature type="repeat" description="RCC1" evidence="2">
    <location>
        <begin position="1095"/>
        <end position="1150"/>
    </location>
</feature>
<feature type="repeat" description="RCC1" evidence="2">
    <location>
        <begin position="1151"/>
        <end position="1207"/>
    </location>
</feature>
<dbReference type="PROSITE" id="PS00626">
    <property type="entry name" value="RCC1_2"/>
    <property type="match status" value="1"/>
</dbReference>
<accession>A0A836H1Z5</accession>
<sequence>MEAACRRLCQGDTSGLPDIVNYIEAGHQSPTGKLGSKAFTALATLLLREGLELRESCASGSALPSEEAFHSLRILAILGARHADEGHTVRSVLLSLGLQRCRDMTLDAYFALKRWQRYYVIMFVTLLVGVYGCCPQDLLRSAASRNALIGSTDSRRVSPAPEGTIQSTELIPARSNSTARVTAATLGCSGGATSPTGQANPHPLVVMRGSVSPPRRVSIPSRSAVQVSIPGTSADLPVQPARWYRELPRKPVNSPYPVNPLYVSSPLREGSRVTTAAEGRAGSGGLGDVALPTSPSLVAEVLIAAQFPAAVVLFSAYHGVGCVPRLPTTDDLTRLDAWRERKERKHAPNSPAAASSSVAPVAERRNEWGSMLTTAQQMRALDVAVDDDDQQPFVMRNGMTFALPSVEASAYQRRCLESSLLRQYMKHGKLLSWGSLAKGALGPHSPRGGQPTSGLPKSSTTTSDLTESNAQVGGAALVARSATQQHSSNPGAAALGSCECQTSLAGCDPPTVDQLMTVSKVPLVRESSATDCLPATRPGERSKADQFRTSPSTGLLRATSSALAEALATSAASVGGTSAAGCVYLPLSVRTPARVAQVACGLAVTYVVTVGGVLYSCGRADNGQLGIGERGARFSTAGVSNFQRVLLKDNERVTRVAAGTACAAALTGDKALYCWGHNVYGQCLKMPNASRVLTPVRLRVGAYKVLDVCFGQFFGVLLFDDGVMGTWGIASMLGCKMIDEGLEPSLAPDQCKCARQIVHLRHVTPSPIVAVRAGPWHALAISQRGEVYTWGVGRNGRLGHGTDSSEAEPRLVEGLQSSFVVDASCSYGHSALLTSTGAVYVFGENTEGQLGLRGRAPQCVPTMVPLPGRAVAVMCAREHTCILLEDGDVLACGSYRTCGIGLGYGRRLCAPTRILTNYVTVTLHSGHLQSMAGVVHRHTAVMVVGHSAIEELSCVSSLVVGNGVRCAASGAGFIVVLSENNSLVAIGRGECGQLGIGDCMRPNRSDDVTVAAAFSEVHIPSDVVIQHVRCGPDFVFALDESGVVYGWGSNDHQKLCQPADVAHVFSPVRIAAYANEQIVQIGCGGTFVVALTADGVVLTHGEAVYCGLGATTSPAKTTDGVVSVPTRVTGLQDIVAVAAGRRHAVAMTASCSVFAWGFGVLGTGSTTTGADTAFLASITPAPVRVALSQTIRSIGCGLHNSFAITDEGELWVWGMNKFGECGMPTSDSCTSIGGDTLQNLAAGQSRDNDGVANDACAIATPTSVARQVRDAAFTGQFGVVVFEDGQVSVSGRIWHGGQRYLLPSFHSTPQPPFFLDVNEPVRSSPPEPPFSFSASSLGGASAAAACVPRQEGRQGSRDTIVASADENGQAASSYASVPASGKPVMLPTDGQHQRRPQPPSTPRTQCARTGMTARSTTSAHIRRSPPQSATLFFPPIAGDCGSPLTTSSHAAAVVGAPAPLATPSVQIPSFTSPRLVSRDGMLLEYGQDMKSGYSPLSLPGLISSRQGHMHQATTAATASTIDAEGVHSVDEEAQTNLALAETYLYGDEHSPPEMGALLSNAEVSSKAVAYTPMPPRRISDGAATPPAQVRACTVTQDGKPISTTGGVLDAPAPPLPSVSPDCFITQCASASRAPARAPARLQPPPSPPQSAQPESKVWGASAFQPPKPSMPSPPQPSSVSDERIFGIRCFAGWEQICIVTEKYRPSVTEVGMAQRGLQVLLRQSENAVPEV</sequence>
<feature type="transmembrane region" description="Helical" evidence="4">
    <location>
        <begin position="118"/>
        <end position="139"/>
    </location>
</feature>
<feature type="region of interest" description="Disordered" evidence="3">
    <location>
        <begin position="531"/>
        <end position="551"/>
    </location>
</feature>
<dbReference type="PANTHER" id="PTHR22870:SF466">
    <property type="entry name" value="ANKYRIN REPEAT-CONTAINING PROTEIN"/>
    <property type="match status" value="1"/>
</dbReference>
<evidence type="ECO:0000313" key="6">
    <source>
        <dbReference type="EMBL" id="KAG5476100.1"/>
    </source>
</evidence>
<dbReference type="Pfam" id="PF13540">
    <property type="entry name" value="RCC1_2"/>
    <property type="match status" value="1"/>
</dbReference>
<feature type="compositionally biased region" description="Pro residues" evidence="3">
    <location>
        <begin position="1641"/>
        <end position="1650"/>
    </location>
</feature>
<proteinExistence type="predicted"/>
<feature type="repeat" description="RCC1" evidence="2">
    <location>
        <begin position="1042"/>
        <end position="1094"/>
    </location>
</feature>
<dbReference type="GeneID" id="92360964"/>
<feature type="repeat" description="RCC1" evidence="2">
    <location>
        <begin position="785"/>
        <end position="836"/>
    </location>
</feature>
<dbReference type="SMR" id="A0A836H1Z5"/>
<feature type="region of interest" description="Disordered" evidence="3">
    <location>
        <begin position="341"/>
        <end position="360"/>
    </location>
</feature>
<keyword evidence="4" id="KW-1133">Transmembrane helix</keyword>
<feature type="repeat" description="RCC1" evidence="2">
    <location>
        <begin position="612"/>
        <end position="669"/>
    </location>
</feature>
<feature type="repeat" description="RCC1" evidence="2">
    <location>
        <begin position="981"/>
        <end position="1041"/>
    </location>
</feature>
<dbReference type="SUPFAM" id="SSF50985">
    <property type="entry name" value="RCC1/BLIP-II"/>
    <property type="match status" value="3"/>
</dbReference>
<feature type="region of interest" description="Disordered" evidence="3">
    <location>
        <begin position="1316"/>
        <end position="1335"/>
    </location>
</feature>
<keyword evidence="7" id="KW-1185">Reference proteome</keyword>